<organism evidence="2 3">
    <name type="scientific">Streblomastix strix</name>
    <dbReference type="NCBI Taxonomy" id="222440"/>
    <lineage>
        <taxon>Eukaryota</taxon>
        <taxon>Metamonada</taxon>
        <taxon>Preaxostyla</taxon>
        <taxon>Oxymonadida</taxon>
        <taxon>Streblomastigidae</taxon>
        <taxon>Streblomastix</taxon>
    </lineage>
</organism>
<sequence length="392" mass="44837">MFNVRHKIGFGDNFFFFLKSIQEKNRIRRDPKRSNLCFCQRQCSGIQADKKTFIGQIDDILRQFNIIDERLMISYQKDRLNANIFRKTKTPSIEGVYHSNGTIRTGQFQLRANLSVVNFVHAVLLINRVQKSEKWANKCPTQKIRVAKRFQATVVTRLIRAKQEIMTTILQIPTPNKTVNPKSNNGQTNQTQKSSRVFSIFFTSQICFRCVAVIQVQAIKSQGDNGQQKRGPKSTIFGMDQNPQFYCLFASQGCKRKNREFVKKGLQTDLPLNPVRNFRPSQSLQKRETKGKSMSKTSSGDQPFTRNDILIDVMTKLDFTNHIRKSGKGIIPQTGQIEKVRRSTDATNPFIGIDKTLNQRPNLLSIGLGTQNILSPGHNDEVIFLGKSRPHR</sequence>
<reference evidence="2 3" key="1">
    <citation type="submission" date="2019-03" db="EMBL/GenBank/DDBJ databases">
        <title>Single cell metagenomics reveals metabolic interactions within the superorganism composed of flagellate Streblomastix strix and complex community of Bacteroidetes bacteria on its surface.</title>
        <authorList>
            <person name="Treitli S.C."/>
            <person name="Kolisko M."/>
            <person name="Husnik F."/>
            <person name="Keeling P."/>
            <person name="Hampl V."/>
        </authorList>
    </citation>
    <scope>NUCLEOTIDE SEQUENCE [LARGE SCALE GENOMIC DNA]</scope>
    <source>
        <strain evidence="2">ST1C</strain>
    </source>
</reference>
<gene>
    <name evidence="2" type="ORF">EZS28_038894</name>
</gene>
<evidence type="ECO:0000313" key="3">
    <source>
        <dbReference type="Proteomes" id="UP000324800"/>
    </source>
</evidence>
<feature type="region of interest" description="Disordered" evidence="1">
    <location>
        <begin position="272"/>
        <end position="303"/>
    </location>
</feature>
<dbReference type="AlphaFoldDB" id="A0A5J4U5D6"/>
<protein>
    <submittedName>
        <fullName evidence="2">Uncharacterized protein</fullName>
    </submittedName>
</protein>
<feature type="non-terminal residue" evidence="2">
    <location>
        <position position="392"/>
    </location>
</feature>
<comment type="caution">
    <text evidence="2">The sequence shown here is derived from an EMBL/GenBank/DDBJ whole genome shotgun (WGS) entry which is preliminary data.</text>
</comment>
<dbReference type="Proteomes" id="UP000324800">
    <property type="component" value="Unassembled WGS sequence"/>
</dbReference>
<name>A0A5J4U5D6_9EUKA</name>
<accession>A0A5J4U5D6</accession>
<proteinExistence type="predicted"/>
<dbReference type="EMBL" id="SNRW01020311">
    <property type="protein sequence ID" value="KAA6365579.1"/>
    <property type="molecule type" value="Genomic_DNA"/>
</dbReference>
<evidence type="ECO:0000313" key="2">
    <source>
        <dbReference type="EMBL" id="KAA6365579.1"/>
    </source>
</evidence>
<evidence type="ECO:0000256" key="1">
    <source>
        <dbReference type="SAM" id="MobiDB-lite"/>
    </source>
</evidence>